<dbReference type="PIRSF" id="PIRSF001267">
    <property type="entry name" value="Pyrophosphatase_GppA_Ppx"/>
    <property type="match status" value="1"/>
</dbReference>
<dbReference type="InterPro" id="IPR048950">
    <property type="entry name" value="Ppx_GppA_C"/>
</dbReference>
<name>A0ABN8G5J3_9BACL</name>
<dbReference type="Gene3D" id="3.30.420.40">
    <property type="match status" value="1"/>
</dbReference>
<keyword evidence="13" id="KW-1185">Reference proteome</keyword>
<evidence type="ECO:0000313" key="13">
    <source>
        <dbReference type="Proteomes" id="UP000838821"/>
    </source>
</evidence>
<evidence type="ECO:0000259" key="11">
    <source>
        <dbReference type="Pfam" id="PF21447"/>
    </source>
</evidence>
<dbReference type="SUPFAM" id="SSF109604">
    <property type="entry name" value="HD-domain/PDEase-like"/>
    <property type="match status" value="1"/>
</dbReference>
<dbReference type="Gene3D" id="3.30.420.150">
    <property type="entry name" value="Exopolyphosphatase. Domain 2"/>
    <property type="match status" value="1"/>
</dbReference>
<comment type="similarity">
    <text evidence="1">Belongs to the GppA/Ppx family.</text>
</comment>
<reference evidence="12" key="1">
    <citation type="submission" date="2022-01" db="EMBL/GenBank/DDBJ databases">
        <authorList>
            <person name="Criscuolo A."/>
        </authorList>
    </citation>
    <scope>NUCLEOTIDE SEQUENCE</scope>
    <source>
        <strain evidence="12">CIP111891</strain>
    </source>
</reference>
<keyword evidence="6" id="KW-0346">Stress response</keyword>
<accession>A0ABN8G5J3</accession>
<evidence type="ECO:0000256" key="3">
    <source>
        <dbReference type="ARBA" id="ARBA00014415"/>
    </source>
</evidence>
<dbReference type="InterPro" id="IPR043129">
    <property type="entry name" value="ATPase_NBD"/>
</dbReference>
<evidence type="ECO:0000256" key="8">
    <source>
        <dbReference type="ARBA" id="ARBA00030945"/>
    </source>
</evidence>
<evidence type="ECO:0000256" key="4">
    <source>
        <dbReference type="ARBA" id="ARBA00017249"/>
    </source>
</evidence>
<sequence>MSNLATRIGIIDIGSNSIRLVIYEINAHGAYRVVSEHKDSARLSERMGPDGILHNKDIISIVPILTHYARLCQSQFVTTVRAVATAAVRNAANTSEIVRILEEQTGLTIEVLSGFEEARYGYLGVINSMDIRNGMIIDIGGGSTEVSLVKDRKLVQSVSFPFGAVNTTRQFMKGANLTDSEISDIRKMVNEALASQPWIMQSPNLPMIGLGGTIRTLGKMSRKRNNYPLQLAHNYVMKPGEVQEFSLQLSTITIEKRKKIDGLAKERADIMVPGLLILETIFEAAKSSSCLISGSGLRDGLFFETYNPKQPVKADVLEASIQNILALHPNAATTHVRHIDTFAMQLYDALAPSTDLEARGRLMLHTAALLYRIGVSVHYYQYLKHTEYMIQEAHIDGLSHREIVIASLIATFKTKNRTQQQALVYKDLLLESDVTLIIKLGTILKLAMAMDASETQPILAAIRIQRNDTSMNLNLLCAHNPYLELKELNAFTKDFDKIWGIKLKIQTEVFSMK</sequence>
<dbReference type="RefSeq" id="WP_236286049.1">
    <property type="nucleotide sequence ID" value="NZ_CAKMMW010000003.1"/>
</dbReference>
<dbReference type="PANTHER" id="PTHR30005:SF0">
    <property type="entry name" value="RETROGRADE REGULATION PROTEIN 2"/>
    <property type="match status" value="1"/>
</dbReference>
<evidence type="ECO:0000256" key="2">
    <source>
        <dbReference type="ARBA" id="ARBA00007381"/>
    </source>
</evidence>
<evidence type="ECO:0000256" key="9">
    <source>
        <dbReference type="ARBA" id="ARBA00033103"/>
    </source>
</evidence>
<dbReference type="CDD" id="cd24052">
    <property type="entry name" value="ASKHA_NBD_HpPPX-GppA-like"/>
    <property type="match status" value="1"/>
</dbReference>
<evidence type="ECO:0000256" key="1">
    <source>
        <dbReference type="ARBA" id="ARBA00007125"/>
    </source>
</evidence>
<dbReference type="Pfam" id="PF21447">
    <property type="entry name" value="Ppx-GppA_III"/>
    <property type="match status" value="1"/>
</dbReference>
<keyword evidence="5 12" id="KW-0378">Hydrolase</keyword>
<evidence type="ECO:0000259" key="10">
    <source>
        <dbReference type="Pfam" id="PF02541"/>
    </source>
</evidence>
<dbReference type="Gene3D" id="1.10.3210.10">
    <property type="entry name" value="Hypothetical protein af1432"/>
    <property type="match status" value="1"/>
</dbReference>
<evidence type="ECO:0000313" key="12">
    <source>
        <dbReference type="EMBL" id="CAH1200276.1"/>
    </source>
</evidence>
<evidence type="ECO:0000256" key="5">
    <source>
        <dbReference type="ARBA" id="ARBA00022801"/>
    </source>
</evidence>
<organism evidence="12 13">
    <name type="scientific">Paenibacillus allorhizoplanae</name>
    <dbReference type="NCBI Taxonomy" id="2905648"/>
    <lineage>
        <taxon>Bacteria</taxon>
        <taxon>Bacillati</taxon>
        <taxon>Bacillota</taxon>
        <taxon>Bacilli</taxon>
        <taxon>Bacillales</taxon>
        <taxon>Paenibacillaceae</taxon>
        <taxon>Paenibacillus</taxon>
    </lineage>
</organism>
<dbReference type="SUPFAM" id="SSF53067">
    <property type="entry name" value="Actin-like ATPase domain"/>
    <property type="match status" value="2"/>
</dbReference>
<comment type="caution">
    <text evidence="12">The sequence shown here is derived from an EMBL/GenBank/DDBJ whole genome shotgun (WGS) entry which is preliminary data.</text>
</comment>
<dbReference type="InterPro" id="IPR018181">
    <property type="entry name" value="Heat_shock_70_CS"/>
</dbReference>
<dbReference type="InterPro" id="IPR050273">
    <property type="entry name" value="GppA/Ppx_hydrolase"/>
</dbReference>
<proteinExistence type="inferred from homology"/>
<comment type="similarity">
    <text evidence="2">Belongs to the heat shock protein 70 family.</text>
</comment>
<protein>
    <recommendedName>
        <fullName evidence="3">Chaperone protein DnaK</fullName>
    </recommendedName>
    <alternativeName>
        <fullName evidence="4">Chaperone protein dnaK</fullName>
    </alternativeName>
    <alternativeName>
        <fullName evidence="9">HSP70</fullName>
    </alternativeName>
    <alternativeName>
        <fullName evidence="8">Heat shock 70 kDa protein</fullName>
    </alternativeName>
    <alternativeName>
        <fullName evidence="7">Heat shock protein 70</fullName>
    </alternativeName>
</protein>
<evidence type="ECO:0000256" key="6">
    <source>
        <dbReference type="ARBA" id="ARBA00023016"/>
    </source>
</evidence>
<feature type="domain" description="Ppx/GppA phosphatase C-terminal" evidence="11">
    <location>
        <begin position="331"/>
        <end position="488"/>
    </location>
</feature>
<dbReference type="PROSITE" id="PS00329">
    <property type="entry name" value="HSP70_2"/>
    <property type="match status" value="1"/>
</dbReference>
<dbReference type="InterPro" id="IPR003695">
    <property type="entry name" value="Ppx_GppA_N"/>
</dbReference>
<dbReference type="Pfam" id="PF02541">
    <property type="entry name" value="Ppx-GppA"/>
    <property type="match status" value="1"/>
</dbReference>
<evidence type="ECO:0000256" key="7">
    <source>
        <dbReference type="ARBA" id="ARBA00030019"/>
    </source>
</evidence>
<feature type="domain" description="Ppx/GppA phosphatase N-terminal" evidence="10">
    <location>
        <begin position="21"/>
        <end position="305"/>
    </location>
</feature>
<dbReference type="Proteomes" id="UP000838821">
    <property type="component" value="Unassembled WGS sequence"/>
</dbReference>
<dbReference type="GO" id="GO:0004309">
    <property type="term" value="F:exopolyphosphatase activity"/>
    <property type="evidence" value="ECO:0007669"/>
    <property type="project" value="UniProtKB-EC"/>
</dbReference>
<gene>
    <name evidence="12" type="primary">ppx</name>
    <name evidence="12" type="ORF">PAECIP111891_01623</name>
</gene>
<dbReference type="EMBL" id="CAKMMW010000003">
    <property type="protein sequence ID" value="CAH1200276.1"/>
    <property type="molecule type" value="Genomic_DNA"/>
</dbReference>
<dbReference type="PANTHER" id="PTHR30005">
    <property type="entry name" value="EXOPOLYPHOSPHATASE"/>
    <property type="match status" value="1"/>
</dbReference>
<dbReference type="InterPro" id="IPR030673">
    <property type="entry name" value="PyroPPase_GppA_Ppx"/>
</dbReference>